<dbReference type="STRING" id="575540.Isop_2654"/>
<evidence type="ECO:0000313" key="1">
    <source>
        <dbReference type="EMBL" id="ADV63224.1"/>
    </source>
</evidence>
<dbReference type="HOGENOM" id="CLU_439270_0_0_0"/>
<dbReference type="Pfam" id="PF07642">
    <property type="entry name" value="BBP2"/>
    <property type="match status" value="1"/>
</dbReference>
<proteinExistence type="predicted"/>
<name>E8QZT3_ISOPI</name>
<evidence type="ECO:0000313" key="2">
    <source>
        <dbReference type="Proteomes" id="UP000008631"/>
    </source>
</evidence>
<dbReference type="eggNOG" id="COG2067">
    <property type="taxonomic scope" value="Bacteria"/>
</dbReference>
<accession>E8QZT3</accession>
<keyword evidence="2" id="KW-1185">Reference proteome</keyword>
<dbReference type="OrthoDB" id="9775763at2"/>
<dbReference type="Proteomes" id="UP000008631">
    <property type="component" value="Chromosome"/>
</dbReference>
<protein>
    <submittedName>
        <fullName evidence="1">Uncharacterized protein</fullName>
    </submittedName>
</protein>
<dbReference type="EMBL" id="CP002353">
    <property type="protein sequence ID" value="ADV63224.1"/>
    <property type="molecule type" value="Genomic_DNA"/>
</dbReference>
<reference evidence="1 2" key="2">
    <citation type="journal article" date="2011" name="Stand. Genomic Sci.">
        <title>Complete genome sequence of Isosphaera pallida type strain (IS1B).</title>
        <authorList>
            <consortium name="US DOE Joint Genome Institute (JGI-PGF)"/>
            <person name="Goker M."/>
            <person name="Cleland D."/>
            <person name="Saunders E."/>
            <person name="Lapidus A."/>
            <person name="Nolan M."/>
            <person name="Lucas S."/>
            <person name="Hammon N."/>
            <person name="Deshpande S."/>
            <person name="Cheng J.F."/>
            <person name="Tapia R."/>
            <person name="Han C."/>
            <person name="Goodwin L."/>
            <person name="Pitluck S."/>
            <person name="Liolios K."/>
            <person name="Pagani I."/>
            <person name="Ivanova N."/>
            <person name="Mavromatis K."/>
            <person name="Pati A."/>
            <person name="Chen A."/>
            <person name="Palaniappan K."/>
            <person name="Land M."/>
            <person name="Hauser L."/>
            <person name="Chang Y.J."/>
            <person name="Jeffries C.D."/>
            <person name="Detter J.C."/>
            <person name="Beck B."/>
            <person name="Woyke T."/>
            <person name="Bristow J."/>
            <person name="Eisen J.A."/>
            <person name="Markowitz V."/>
            <person name="Hugenholtz P."/>
            <person name="Kyrpides N.C."/>
            <person name="Klenk H.P."/>
        </authorList>
    </citation>
    <scope>NUCLEOTIDE SEQUENCE [LARGE SCALE GENOMIC DNA]</scope>
    <source>
        <strain evidence="2">ATCC 43644 / DSM 9630 / IS1B</strain>
    </source>
</reference>
<gene>
    <name evidence="1" type="ordered locus">Isop_2654</name>
</gene>
<dbReference type="SUPFAM" id="SSF56935">
    <property type="entry name" value="Porins"/>
    <property type="match status" value="1"/>
</dbReference>
<dbReference type="InParanoid" id="E8QZT3"/>
<sequence>MNQQSKGRGCGGRVGHVVAWVVAVVGLGSLALTLPSWGAVEDYGIRGGRNGDAMVESSGREGGVRDGGLVAADWPEPRPHLPLSPNERLPPLMPPLLTAPEAPRILPVSPSSESRGEGVIRVAPAMSVPGSSGGAIGIPPATPSPSPLVSPLVQPGPPSRVSRQIPEVVWSGSESERSDDRAAVGFQTPLVGERDEARWNAQRFGWEWWGRREWDAPSLRPASPVLPGPSGPLVEGPGWDSRSSEASGDWPRWTLSGLIQGSGALTLSDSSNRTSCAVPNLNRPLPRPNGATLNQIVARLDLSWNDATADRFGLTAQLDGLMGSDAGLTRPGRAERRFPPTRLDQFDLPQARLDLLWPGELAGGRLRLGGGRFPSPFGIEGLYANERPLPSFTLARSFAQPLTLTGATLGWTRSDGRVTLLLGSSNGWDRGWDRRARFGFLGGYSVQGADGRTRWSLGAIVGPNAAPRFLPGRTPPGFRPGQEDPLANHSTRSALIASLSRDWTERVSQAFELTAGWEDQVPGVGRFGLRDQAQWFGGATWLTWTPTPTLGLVARGEVFRDDDGARTGWATTFASATLGLSWRPRPTWTLRPEFRYDHSDASAGRGALGDRVGFALDAVVSF</sequence>
<organism evidence="1 2">
    <name type="scientific">Isosphaera pallida (strain ATCC 43644 / DSM 9630 / IS1B)</name>
    <dbReference type="NCBI Taxonomy" id="575540"/>
    <lineage>
        <taxon>Bacteria</taxon>
        <taxon>Pseudomonadati</taxon>
        <taxon>Planctomycetota</taxon>
        <taxon>Planctomycetia</taxon>
        <taxon>Isosphaerales</taxon>
        <taxon>Isosphaeraceae</taxon>
        <taxon>Isosphaera</taxon>
    </lineage>
</organism>
<dbReference type="KEGG" id="ipa:Isop_2654"/>
<dbReference type="InterPro" id="IPR011486">
    <property type="entry name" value="BBP2"/>
</dbReference>
<reference key="1">
    <citation type="submission" date="2010-11" db="EMBL/GenBank/DDBJ databases">
        <title>The complete sequence of chromosome of Isophaera pallida ATCC 43644.</title>
        <authorList>
            <consortium name="US DOE Joint Genome Institute (JGI-PGF)"/>
            <person name="Lucas S."/>
            <person name="Copeland A."/>
            <person name="Lapidus A."/>
            <person name="Bruce D."/>
            <person name="Goodwin L."/>
            <person name="Pitluck S."/>
            <person name="Kyrpides N."/>
            <person name="Mavromatis K."/>
            <person name="Pagani I."/>
            <person name="Ivanova N."/>
            <person name="Saunders E."/>
            <person name="Brettin T."/>
            <person name="Detter J.C."/>
            <person name="Han C."/>
            <person name="Tapia R."/>
            <person name="Land M."/>
            <person name="Hauser L."/>
            <person name="Markowitz V."/>
            <person name="Cheng J.-F."/>
            <person name="Hugenholtz P."/>
            <person name="Woyke T."/>
            <person name="Wu D."/>
            <person name="Eisen J.A."/>
        </authorList>
    </citation>
    <scope>NUCLEOTIDE SEQUENCE</scope>
    <source>
        <strain>ATCC 43644</strain>
    </source>
</reference>
<dbReference type="AlphaFoldDB" id="E8QZT3"/>